<dbReference type="RefSeq" id="WP_218281854.1">
    <property type="nucleotide sequence ID" value="NZ_CP078093.1"/>
</dbReference>
<dbReference type="InterPro" id="IPR002082">
    <property type="entry name" value="Asp_carbamoyltransf"/>
</dbReference>
<feature type="binding site" evidence="6">
    <location>
        <position position="104"/>
    </location>
    <ligand>
        <name>carbamoyl phosphate</name>
        <dbReference type="ChEBI" id="CHEBI:58228"/>
    </ligand>
</feature>
<dbReference type="InterPro" id="IPR006131">
    <property type="entry name" value="Asp_carbamoyltransf_Asp/Orn-bd"/>
</dbReference>
<feature type="binding site" evidence="6">
    <location>
        <position position="54"/>
    </location>
    <ligand>
        <name>carbamoyl phosphate</name>
        <dbReference type="ChEBI" id="CHEBI:58228"/>
    </ligand>
</feature>
<comment type="similarity">
    <text evidence="2 6">Belongs to the aspartate/ornithine carbamoyltransferase superfamily. ATCase family.</text>
</comment>
<dbReference type="EC" id="2.1.3.2" evidence="6"/>
<comment type="function">
    <text evidence="4 6">Catalyzes the condensation of carbamoyl phosphate and aspartate to form carbamoyl aspartate and inorganic phosphate, the committed step in the de novo pyrimidine nucleotide biosynthesis pathway.</text>
</comment>
<evidence type="ECO:0000256" key="6">
    <source>
        <dbReference type="HAMAP-Rule" id="MF_00001"/>
    </source>
</evidence>
<comment type="catalytic activity">
    <reaction evidence="5 6">
        <text>carbamoyl phosphate + L-aspartate = N-carbamoyl-L-aspartate + phosphate + H(+)</text>
        <dbReference type="Rhea" id="RHEA:20013"/>
        <dbReference type="ChEBI" id="CHEBI:15378"/>
        <dbReference type="ChEBI" id="CHEBI:29991"/>
        <dbReference type="ChEBI" id="CHEBI:32814"/>
        <dbReference type="ChEBI" id="CHEBI:43474"/>
        <dbReference type="ChEBI" id="CHEBI:58228"/>
        <dbReference type="EC" id="2.1.3.2"/>
    </reaction>
</comment>
<accession>A0ABX8R9L4</accession>
<evidence type="ECO:0000256" key="1">
    <source>
        <dbReference type="ARBA" id="ARBA00004852"/>
    </source>
</evidence>
<dbReference type="NCBIfam" id="TIGR00670">
    <property type="entry name" value="asp_carb_tr"/>
    <property type="match status" value="1"/>
</dbReference>
<keyword evidence="10" id="KW-1185">Reference proteome</keyword>
<dbReference type="InterPro" id="IPR006132">
    <property type="entry name" value="Asp/Orn_carbamoyltranf_P-bd"/>
</dbReference>
<protein>
    <recommendedName>
        <fullName evidence="6">Aspartate carbamoyltransferase</fullName>
        <ecNumber evidence="6">2.1.3.2</ecNumber>
    </recommendedName>
    <alternativeName>
        <fullName evidence="6">Aspartate transcarbamylase</fullName>
        <shortName evidence="6">ATCase</shortName>
    </alternativeName>
</protein>
<comment type="subunit">
    <text evidence="6">Heterododecamer (2C3:3R2) of six catalytic PyrB chains organized as two trimers (C3), and six regulatory PyrI chains organized as three dimers (R2).</text>
</comment>
<dbReference type="NCBIfam" id="NF002032">
    <property type="entry name" value="PRK00856.1"/>
    <property type="match status" value="1"/>
</dbReference>
<evidence type="ECO:0000256" key="2">
    <source>
        <dbReference type="ARBA" id="ARBA00008896"/>
    </source>
</evidence>
<feature type="binding site" evidence="6">
    <location>
        <position position="267"/>
    </location>
    <ligand>
        <name>carbamoyl phosphate</name>
        <dbReference type="ChEBI" id="CHEBI:58228"/>
    </ligand>
</feature>
<keyword evidence="6 9" id="KW-0808">Transferase</keyword>
<reference evidence="9" key="1">
    <citation type="submission" date="2021-07" db="EMBL/GenBank/DDBJ databases">
        <title>Complete genome sequence of Crassaminicella sp. 143-21, isolated from a deep-sea hydrothermal vent.</title>
        <authorList>
            <person name="Li X."/>
        </authorList>
    </citation>
    <scope>NUCLEOTIDE SEQUENCE</scope>
    <source>
        <strain evidence="9">143-21</strain>
    </source>
</reference>
<evidence type="ECO:0000256" key="5">
    <source>
        <dbReference type="ARBA" id="ARBA00048859"/>
    </source>
</evidence>
<dbReference type="PANTHER" id="PTHR45753">
    <property type="entry name" value="ORNITHINE CARBAMOYLTRANSFERASE, MITOCHONDRIAL"/>
    <property type="match status" value="1"/>
</dbReference>
<gene>
    <name evidence="6 9" type="primary">pyrB</name>
    <name evidence="9" type="ORF">KVH43_07025</name>
</gene>
<feature type="domain" description="Aspartate/ornithine carbamoyltransferase Asp/Orn-binding" evidence="7">
    <location>
        <begin position="152"/>
        <end position="300"/>
    </location>
</feature>
<evidence type="ECO:0000313" key="10">
    <source>
        <dbReference type="Proteomes" id="UP000886818"/>
    </source>
</evidence>
<proteinExistence type="inferred from homology"/>
<comment type="pathway">
    <text evidence="1 6">Pyrimidine metabolism; UMP biosynthesis via de novo pathway; (S)-dihydroorotate from bicarbonate: step 2/3.</text>
</comment>
<keyword evidence="3 6" id="KW-0665">Pyrimidine biosynthesis</keyword>
<evidence type="ECO:0000259" key="7">
    <source>
        <dbReference type="Pfam" id="PF00185"/>
    </source>
</evidence>
<dbReference type="EMBL" id="CP078093">
    <property type="protein sequence ID" value="QXM05154.1"/>
    <property type="molecule type" value="Genomic_DNA"/>
</dbReference>
<dbReference type="HAMAP" id="MF_00001">
    <property type="entry name" value="Asp_carb_tr"/>
    <property type="match status" value="1"/>
</dbReference>
<dbReference type="Pfam" id="PF00185">
    <property type="entry name" value="OTCace"/>
    <property type="match status" value="1"/>
</dbReference>
<dbReference type="PROSITE" id="PS00097">
    <property type="entry name" value="CARBAMOYLTRANSFERASE"/>
    <property type="match status" value="1"/>
</dbReference>
<feature type="binding site" evidence="6">
    <location>
        <position position="83"/>
    </location>
    <ligand>
        <name>L-aspartate</name>
        <dbReference type="ChEBI" id="CHEBI:29991"/>
    </ligand>
</feature>
<name>A0ABX8R9L4_9CLOT</name>
<feature type="binding site" evidence="6">
    <location>
        <position position="165"/>
    </location>
    <ligand>
        <name>L-aspartate</name>
        <dbReference type="ChEBI" id="CHEBI:29991"/>
    </ligand>
</feature>
<feature type="binding site" evidence="6">
    <location>
        <position position="55"/>
    </location>
    <ligand>
        <name>carbamoyl phosphate</name>
        <dbReference type="ChEBI" id="CHEBI:58228"/>
    </ligand>
</feature>
<evidence type="ECO:0000256" key="3">
    <source>
        <dbReference type="ARBA" id="ARBA00022975"/>
    </source>
</evidence>
<evidence type="ECO:0000259" key="8">
    <source>
        <dbReference type="Pfam" id="PF02729"/>
    </source>
</evidence>
<feature type="binding site" evidence="6">
    <location>
        <position position="132"/>
    </location>
    <ligand>
        <name>carbamoyl phosphate</name>
        <dbReference type="ChEBI" id="CHEBI:58228"/>
    </ligand>
</feature>
<dbReference type="Pfam" id="PF02729">
    <property type="entry name" value="OTCace_N"/>
    <property type="match status" value="1"/>
</dbReference>
<dbReference type="Proteomes" id="UP000886818">
    <property type="component" value="Chromosome"/>
</dbReference>
<dbReference type="PANTHER" id="PTHR45753:SF6">
    <property type="entry name" value="ASPARTATE CARBAMOYLTRANSFERASE"/>
    <property type="match status" value="1"/>
</dbReference>
<evidence type="ECO:0000313" key="9">
    <source>
        <dbReference type="EMBL" id="QXM05154.1"/>
    </source>
</evidence>
<organism evidence="9 10">
    <name type="scientific">Crassaminicella indica</name>
    <dbReference type="NCBI Taxonomy" id="2855394"/>
    <lineage>
        <taxon>Bacteria</taxon>
        <taxon>Bacillati</taxon>
        <taxon>Bacillota</taxon>
        <taxon>Clostridia</taxon>
        <taxon>Eubacteriales</taxon>
        <taxon>Clostridiaceae</taxon>
        <taxon>Crassaminicella</taxon>
    </lineage>
</organism>
<feature type="binding site" evidence="6">
    <location>
        <position position="227"/>
    </location>
    <ligand>
        <name>L-aspartate</name>
        <dbReference type="ChEBI" id="CHEBI:29991"/>
    </ligand>
</feature>
<sequence>MKTIRHLIDPEDFTKKELDALIALAKKMYLNPEKYNSICTGKILATLFYEPSTRTRLSFESAMLRLGGQVLGFSDASTSSVSKGENIADTIRVISNYADIAVIRHPKAGAPKLASKYAHIPIINGGDGAHQHPTQTLTDLLTIHMYKASFENQTVAFCGDLKFGRTVHSLIRTLARYNLHKFILISPKELSLPDSLKEKLIQNKVLLKEVSTLEEVIDEIDILYMTRIQKERFLNEADYNRLKGSYILNSQQIKNAKKDMIIMHPLPRVDEIAYELDKDPRAVYFEQAKLGVYVRMALITKLLNVG</sequence>
<feature type="binding site" evidence="6">
    <location>
        <position position="135"/>
    </location>
    <ligand>
        <name>carbamoyl phosphate</name>
        <dbReference type="ChEBI" id="CHEBI:58228"/>
    </ligand>
</feature>
<evidence type="ECO:0000256" key="4">
    <source>
        <dbReference type="ARBA" id="ARBA00043884"/>
    </source>
</evidence>
<feature type="domain" description="Aspartate/ornithine carbamoyltransferase carbamoyl-P binding" evidence="8">
    <location>
        <begin position="5"/>
        <end position="144"/>
    </location>
</feature>
<dbReference type="GO" id="GO:0004070">
    <property type="term" value="F:aspartate carbamoyltransferase activity"/>
    <property type="evidence" value="ECO:0007669"/>
    <property type="project" value="UniProtKB-EC"/>
</dbReference>
<feature type="binding site" evidence="6">
    <location>
        <position position="266"/>
    </location>
    <ligand>
        <name>carbamoyl phosphate</name>
        <dbReference type="ChEBI" id="CHEBI:58228"/>
    </ligand>
</feature>
<dbReference type="InterPro" id="IPR006130">
    <property type="entry name" value="Asp/Orn_carbamoylTrfase"/>
</dbReference>